<keyword evidence="13" id="KW-0966">Cell projection</keyword>
<evidence type="ECO:0000313" key="13">
    <source>
        <dbReference type="EMBL" id="SEF77179.1"/>
    </source>
</evidence>
<evidence type="ECO:0000256" key="9">
    <source>
        <dbReference type="ARBA" id="ARBA00022989"/>
    </source>
</evidence>
<keyword evidence="10 12" id="KW-0472">Membrane</keyword>
<protein>
    <recommendedName>
        <fullName evidence="3 12">Flagellar biosynthetic protein FlhB</fullName>
    </recommendedName>
</protein>
<evidence type="ECO:0000256" key="11">
    <source>
        <dbReference type="ARBA" id="ARBA00023225"/>
    </source>
</evidence>
<keyword evidence="13" id="KW-0969">Cilium</keyword>
<keyword evidence="11 12" id="KW-1006">Bacterial flagellum protein export</keyword>
<evidence type="ECO:0000256" key="1">
    <source>
        <dbReference type="ARBA" id="ARBA00004651"/>
    </source>
</evidence>
<evidence type="ECO:0000256" key="8">
    <source>
        <dbReference type="ARBA" id="ARBA00022927"/>
    </source>
</evidence>
<reference evidence="13 14" key="1">
    <citation type="submission" date="2016-10" db="EMBL/GenBank/DDBJ databases">
        <authorList>
            <person name="de Groot N.N."/>
        </authorList>
    </citation>
    <scope>NUCLEOTIDE SEQUENCE [LARGE SCALE GENOMIC DNA]</scope>
    <source>
        <strain evidence="13 14">D15d</strain>
    </source>
</reference>
<dbReference type="Gene3D" id="3.40.1690.10">
    <property type="entry name" value="secretion proteins EscU"/>
    <property type="match status" value="1"/>
</dbReference>
<dbReference type="AlphaFoldDB" id="A0A1H5UQ45"/>
<evidence type="ECO:0000256" key="12">
    <source>
        <dbReference type="RuleBase" id="RU364091"/>
    </source>
</evidence>
<feature type="transmembrane region" description="Helical" evidence="12">
    <location>
        <begin position="217"/>
        <end position="239"/>
    </location>
</feature>
<evidence type="ECO:0000313" key="14">
    <source>
        <dbReference type="Proteomes" id="UP000236726"/>
    </source>
</evidence>
<feature type="transmembrane region" description="Helical" evidence="12">
    <location>
        <begin position="55"/>
        <end position="80"/>
    </location>
</feature>
<keyword evidence="4 12" id="KW-0813">Transport</keyword>
<dbReference type="Gene3D" id="6.10.250.2080">
    <property type="match status" value="1"/>
</dbReference>
<dbReference type="InterPro" id="IPR006136">
    <property type="entry name" value="FlhB"/>
</dbReference>
<feature type="transmembrane region" description="Helical" evidence="12">
    <location>
        <begin position="171"/>
        <end position="192"/>
    </location>
</feature>
<keyword evidence="9 12" id="KW-1133">Transmembrane helix</keyword>
<dbReference type="Proteomes" id="UP000236726">
    <property type="component" value="Unassembled WGS sequence"/>
</dbReference>
<dbReference type="RefSeq" id="WP_103952801.1">
    <property type="nucleotide sequence ID" value="NZ_FNUL01000008.1"/>
</dbReference>
<keyword evidence="8 12" id="KW-0653">Protein transport</keyword>
<keyword evidence="14" id="KW-1185">Reference proteome</keyword>
<name>A0A1H5UQ45_9FIRM</name>
<comment type="function">
    <text evidence="12">Required for formation of the rod structure in the basal body of the flagellar apparatus. Together with FliI and FliH, may constitute the export apparatus of flagellin.</text>
</comment>
<keyword evidence="7 12" id="KW-1005">Bacterial flagellum biogenesis</keyword>
<dbReference type="InterPro" id="IPR029025">
    <property type="entry name" value="T3SS_substrate_exporter_C"/>
</dbReference>
<evidence type="ECO:0000256" key="7">
    <source>
        <dbReference type="ARBA" id="ARBA00022795"/>
    </source>
</evidence>
<evidence type="ECO:0000256" key="10">
    <source>
        <dbReference type="ARBA" id="ARBA00023136"/>
    </source>
</evidence>
<keyword evidence="5 12" id="KW-1003">Cell membrane</keyword>
<dbReference type="PANTHER" id="PTHR30531">
    <property type="entry name" value="FLAGELLAR BIOSYNTHETIC PROTEIN FLHB"/>
    <property type="match status" value="1"/>
</dbReference>
<proteinExistence type="inferred from homology"/>
<dbReference type="NCBIfam" id="TIGR00328">
    <property type="entry name" value="flhB"/>
    <property type="match status" value="1"/>
</dbReference>
<dbReference type="InterPro" id="IPR006135">
    <property type="entry name" value="T3SS_substrate_exporter"/>
</dbReference>
<dbReference type="PRINTS" id="PR00950">
    <property type="entry name" value="TYPE3IMSPROT"/>
</dbReference>
<dbReference type="GO" id="GO:0005886">
    <property type="term" value="C:plasma membrane"/>
    <property type="evidence" value="ECO:0007669"/>
    <property type="project" value="UniProtKB-SubCell"/>
</dbReference>
<evidence type="ECO:0000256" key="4">
    <source>
        <dbReference type="ARBA" id="ARBA00022448"/>
    </source>
</evidence>
<gene>
    <name evidence="12" type="primary">flhB</name>
    <name evidence="13" type="ORF">SAMN05216537_10830</name>
</gene>
<evidence type="ECO:0000256" key="2">
    <source>
        <dbReference type="ARBA" id="ARBA00010690"/>
    </source>
</evidence>
<dbReference type="GO" id="GO:0044780">
    <property type="term" value="P:bacterial-type flagellum assembly"/>
    <property type="evidence" value="ECO:0007669"/>
    <property type="project" value="InterPro"/>
</dbReference>
<keyword evidence="6 12" id="KW-0812">Transmembrane</keyword>
<dbReference type="STRING" id="1410661.GCA_000702205_01629"/>
<comment type="similarity">
    <text evidence="2 12">Belongs to the type III secretion exporter family.</text>
</comment>
<dbReference type="PANTHER" id="PTHR30531:SF12">
    <property type="entry name" value="FLAGELLAR BIOSYNTHETIC PROTEIN FLHB"/>
    <property type="match status" value="1"/>
</dbReference>
<accession>A0A1H5UQ45</accession>
<keyword evidence="13" id="KW-0282">Flagellum</keyword>
<dbReference type="Pfam" id="PF01312">
    <property type="entry name" value="Bac_export_2"/>
    <property type="match status" value="1"/>
</dbReference>
<sequence length="388" mass="43646">MENVSLNINEYKLAIKLNLQFFAQDGPGGEKTEPATNKKLKDVRKEGQVAKSKEIITAVSLLSIFILLKIYVAGIGNGFLKAFNEIYSYFETVTSTSGFGLESEMAMDILKNVGMMIITIIAPVLIVGVVIAILGNALQQSWMVTAKPLKPKASKISPLNGFKRMFSFKQVFELIKAIAMMTILAIVVWSMVKKQVYVIYSFYDVSLYTAIVRTGQIIIDLGIRVSLVFLIIGVVDLIYQRHKFKNDNMMTKQEIKDEYKDSEGDPQVKGMIRRRMNEISRRRMMQQLPEADVVITNPTHFAVALKYDPESGKAPIVIAKGADYLAFQIKDKAKEYNIEIVENKPLARILYHNIEIGEEIPPELYVAVAEILAAVMKTKNRNLTSTMV</sequence>
<dbReference type="GO" id="GO:0009306">
    <property type="term" value="P:protein secretion"/>
    <property type="evidence" value="ECO:0007669"/>
    <property type="project" value="InterPro"/>
</dbReference>
<evidence type="ECO:0000256" key="5">
    <source>
        <dbReference type="ARBA" id="ARBA00022475"/>
    </source>
</evidence>
<comment type="subcellular location">
    <subcellularLocation>
        <location evidence="1">Cell membrane</location>
        <topology evidence="1">Multi-pass membrane protein</topology>
    </subcellularLocation>
</comment>
<dbReference type="EMBL" id="FNUL01000008">
    <property type="protein sequence ID" value="SEF77179.1"/>
    <property type="molecule type" value="Genomic_DNA"/>
</dbReference>
<dbReference type="FunFam" id="3.40.1690.10:FF:000001">
    <property type="entry name" value="Flagellar biosynthetic protein FlhB"/>
    <property type="match status" value="1"/>
</dbReference>
<organism evidence="13 14">
    <name type="scientific">Lachnospira multipara</name>
    <dbReference type="NCBI Taxonomy" id="28051"/>
    <lineage>
        <taxon>Bacteria</taxon>
        <taxon>Bacillati</taxon>
        <taxon>Bacillota</taxon>
        <taxon>Clostridia</taxon>
        <taxon>Lachnospirales</taxon>
        <taxon>Lachnospiraceae</taxon>
        <taxon>Lachnospira</taxon>
    </lineage>
</organism>
<evidence type="ECO:0000256" key="3">
    <source>
        <dbReference type="ARBA" id="ARBA00021622"/>
    </source>
</evidence>
<feature type="transmembrane region" description="Helical" evidence="12">
    <location>
        <begin position="113"/>
        <end position="138"/>
    </location>
</feature>
<evidence type="ECO:0000256" key="6">
    <source>
        <dbReference type="ARBA" id="ARBA00022692"/>
    </source>
</evidence>
<dbReference type="SUPFAM" id="SSF160544">
    <property type="entry name" value="EscU C-terminal domain-like"/>
    <property type="match status" value="1"/>
</dbReference>